<keyword evidence="8" id="KW-1185">Reference proteome</keyword>
<dbReference type="InterPro" id="IPR050738">
    <property type="entry name" value="Sulfatase"/>
</dbReference>
<keyword evidence="4" id="KW-0106">Calcium</keyword>
<proteinExistence type="inferred from homology"/>
<name>A0ABZ0W7J1_9BACT</name>
<accession>A0ABZ0W7J1</accession>
<keyword evidence="5" id="KW-0732">Signal</keyword>
<reference evidence="7 8" key="1">
    <citation type="submission" date="2023-12" db="EMBL/GenBank/DDBJ databases">
        <title>Genome sequencing and assembly of bacterial species from a model synthetic community.</title>
        <authorList>
            <person name="Hogle S.L."/>
        </authorList>
    </citation>
    <scope>NUCLEOTIDE SEQUENCE [LARGE SCALE GENOMIC DNA]</scope>
    <source>
        <strain evidence="7 8">HAMBI_3031</strain>
    </source>
</reference>
<dbReference type="InterPro" id="IPR000917">
    <property type="entry name" value="Sulfatase_N"/>
</dbReference>
<comment type="similarity">
    <text evidence="1">Belongs to the sulfatase family.</text>
</comment>
<protein>
    <submittedName>
        <fullName evidence="7">Sulfatase-like hydrolase/transferase</fullName>
    </submittedName>
</protein>
<feature type="chain" id="PRO_5046134701" evidence="5">
    <location>
        <begin position="25"/>
        <end position="458"/>
    </location>
</feature>
<evidence type="ECO:0000256" key="4">
    <source>
        <dbReference type="ARBA" id="ARBA00022837"/>
    </source>
</evidence>
<evidence type="ECO:0000259" key="6">
    <source>
        <dbReference type="Pfam" id="PF00884"/>
    </source>
</evidence>
<feature type="signal peptide" evidence="5">
    <location>
        <begin position="1"/>
        <end position="24"/>
    </location>
</feature>
<dbReference type="PANTHER" id="PTHR42693:SF33">
    <property type="entry name" value="ARYLSULFATASE"/>
    <property type="match status" value="1"/>
</dbReference>
<dbReference type="Proteomes" id="UP001325680">
    <property type="component" value="Chromosome"/>
</dbReference>
<dbReference type="SUPFAM" id="SSF53649">
    <property type="entry name" value="Alkaline phosphatase-like"/>
    <property type="match status" value="1"/>
</dbReference>
<evidence type="ECO:0000256" key="3">
    <source>
        <dbReference type="ARBA" id="ARBA00022801"/>
    </source>
</evidence>
<evidence type="ECO:0000313" key="8">
    <source>
        <dbReference type="Proteomes" id="UP001325680"/>
    </source>
</evidence>
<dbReference type="Gene3D" id="3.30.1120.10">
    <property type="match status" value="1"/>
</dbReference>
<dbReference type="PROSITE" id="PS00523">
    <property type="entry name" value="SULFATASE_1"/>
    <property type="match status" value="1"/>
</dbReference>
<evidence type="ECO:0000313" key="7">
    <source>
        <dbReference type="EMBL" id="WQD39156.1"/>
    </source>
</evidence>
<evidence type="ECO:0000256" key="1">
    <source>
        <dbReference type="ARBA" id="ARBA00008779"/>
    </source>
</evidence>
<dbReference type="RefSeq" id="WP_114792903.1">
    <property type="nucleotide sequence ID" value="NZ_CP139960.1"/>
</dbReference>
<dbReference type="InterPro" id="IPR024607">
    <property type="entry name" value="Sulfatase_CS"/>
</dbReference>
<keyword evidence="2" id="KW-0479">Metal-binding</keyword>
<gene>
    <name evidence="7" type="ORF">U0035_03210</name>
</gene>
<dbReference type="Gene3D" id="3.40.720.10">
    <property type="entry name" value="Alkaline Phosphatase, subunit A"/>
    <property type="match status" value="1"/>
</dbReference>
<organism evidence="7 8">
    <name type="scientific">Niabella yanshanensis</name>
    <dbReference type="NCBI Taxonomy" id="577386"/>
    <lineage>
        <taxon>Bacteria</taxon>
        <taxon>Pseudomonadati</taxon>
        <taxon>Bacteroidota</taxon>
        <taxon>Chitinophagia</taxon>
        <taxon>Chitinophagales</taxon>
        <taxon>Chitinophagaceae</taxon>
        <taxon>Niabella</taxon>
    </lineage>
</organism>
<dbReference type="InterPro" id="IPR017850">
    <property type="entry name" value="Alkaline_phosphatase_core_sf"/>
</dbReference>
<sequence>MYYLIARLQLSITFALLLFAGAAAQTATVKRPPHIILILTDDMGYGDVSSFFNSSLITTPNIDRLAQSGLKLTRYYSAAPICSPSRAGILTGNYPGRWNFCTFLDTKKHNRDAEQADFLDPDAPSIARFFKNAGYATGHFGKWHLGGGRDVKNAPGFTSYGFDEYASTYESPEPDDLLTATNWIWSDKDSIKRWDRSAYFVDRTLDFLAKHSDQPCFINLWPDDVHTPWVPRPEGDTSTYPKNRQGKPAFERVLKEYDLQIGHLLDGLQEMGIAENTIIIFTSDNGPLPSFQAGRAAGLRGTKLSLFEGGIRMPFIVSWPAQIKAGTTDTSSMITGIDLLPTLFGLIGLKLPKNYKGDGIDRSSVFKGKSSLRKADMYWEYGRNEMAYAYPKGRDRSPNLAIRSGQWKLLVNDDGGHLQLYQILKDPNEMNNVATEFPAVAKELKKKLLLWRKQLPSL</sequence>
<dbReference type="EMBL" id="CP139960">
    <property type="protein sequence ID" value="WQD39156.1"/>
    <property type="molecule type" value="Genomic_DNA"/>
</dbReference>
<evidence type="ECO:0000256" key="2">
    <source>
        <dbReference type="ARBA" id="ARBA00022723"/>
    </source>
</evidence>
<evidence type="ECO:0000256" key="5">
    <source>
        <dbReference type="SAM" id="SignalP"/>
    </source>
</evidence>
<feature type="domain" description="Sulfatase N-terminal" evidence="6">
    <location>
        <begin position="33"/>
        <end position="348"/>
    </location>
</feature>
<keyword evidence="3" id="KW-0378">Hydrolase</keyword>
<dbReference type="PANTHER" id="PTHR42693">
    <property type="entry name" value="ARYLSULFATASE FAMILY MEMBER"/>
    <property type="match status" value="1"/>
</dbReference>
<dbReference type="Pfam" id="PF00884">
    <property type="entry name" value="Sulfatase"/>
    <property type="match status" value="1"/>
</dbReference>